<reference evidence="4 5" key="1">
    <citation type="submission" date="2019-12" db="EMBL/GenBank/DDBJ databases">
        <title>Nitratireductor arenosus sp. nov., Isolated from sea sand, Jeju island, South Korea.</title>
        <authorList>
            <person name="Kim W."/>
        </authorList>
    </citation>
    <scope>NUCLEOTIDE SEQUENCE [LARGE SCALE GENOMIC DNA]</scope>
    <source>
        <strain evidence="4 5">CAU 1489</strain>
    </source>
</reference>
<dbReference type="PANTHER" id="PTHR31438:SF1">
    <property type="entry name" value="LYSINE N-ACYLTRANSFERASE C17G9.06C-RELATED"/>
    <property type="match status" value="1"/>
</dbReference>
<proteinExistence type="predicted"/>
<accession>A0A844QBQ4</accession>
<keyword evidence="2" id="KW-0046">Antibiotic resistance</keyword>
<organism evidence="4 5">
    <name type="scientific">Nitratireductor arenosus</name>
    <dbReference type="NCBI Taxonomy" id="2682096"/>
    <lineage>
        <taxon>Bacteria</taxon>
        <taxon>Pseudomonadati</taxon>
        <taxon>Pseudomonadota</taxon>
        <taxon>Alphaproteobacteria</taxon>
        <taxon>Hyphomicrobiales</taxon>
        <taxon>Phyllobacteriaceae</taxon>
        <taxon>Nitratireductor</taxon>
    </lineage>
</organism>
<dbReference type="GO" id="GO:0016410">
    <property type="term" value="F:N-acyltransferase activity"/>
    <property type="evidence" value="ECO:0007669"/>
    <property type="project" value="TreeGrafter"/>
</dbReference>
<dbReference type="GO" id="GO:0046677">
    <property type="term" value="P:response to antibiotic"/>
    <property type="evidence" value="ECO:0007669"/>
    <property type="project" value="UniProtKB-KW"/>
</dbReference>
<comment type="pathway">
    <text evidence="1">Siderophore biosynthesis.</text>
</comment>
<dbReference type="Gene3D" id="3.40.630.30">
    <property type="match status" value="1"/>
</dbReference>
<dbReference type="Proteomes" id="UP000463224">
    <property type="component" value="Unassembled WGS sequence"/>
</dbReference>
<feature type="domain" description="N-acetyltransferase" evidence="3">
    <location>
        <begin position="8"/>
        <end position="174"/>
    </location>
</feature>
<dbReference type="AlphaFoldDB" id="A0A844QBQ4"/>
<keyword evidence="5" id="KW-1185">Reference proteome</keyword>
<comment type="caution">
    <text evidence="4">The sequence shown here is derived from an EMBL/GenBank/DDBJ whole genome shotgun (WGS) entry which is preliminary data.</text>
</comment>
<keyword evidence="4" id="KW-0808">Transferase</keyword>
<dbReference type="Pfam" id="PF13523">
    <property type="entry name" value="Acetyltransf_8"/>
    <property type="match status" value="1"/>
</dbReference>
<dbReference type="InterPro" id="IPR019432">
    <property type="entry name" value="Acyltransferase_MbtK/IucB-like"/>
</dbReference>
<name>A0A844QBQ4_9HYPH</name>
<dbReference type="SMART" id="SM01006">
    <property type="entry name" value="AlcB"/>
    <property type="match status" value="1"/>
</dbReference>
<evidence type="ECO:0000256" key="1">
    <source>
        <dbReference type="ARBA" id="ARBA00004924"/>
    </source>
</evidence>
<dbReference type="InterPro" id="IPR000182">
    <property type="entry name" value="GNAT_dom"/>
</dbReference>
<evidence type="ECO:0000313" key="4">
    <source>
        <dbReference type="EMBL" id="MVA96652.1"/>
    </source>
</evidence>
<dbReference type="RefSeq" id="WP_156711570.1">
    <property type="nucleotide sequence ID" value="NZ_WPHG01000001.1"/>
</dbReference>
<evidence type="ECO:0000259" key="3">
    <source>
        <dbReference type="PROSITE" id="PS51186"/>
    </source>
</evidence>
<gene>
    <name evidence="4" type="ORF">GN330_05250</name>
</gene>
<dbReference type="InterPro" id="IPR016181">
    <property type="entry name" value="Acyl_CoA_acyltransferase"/>
</dbReference>
<evidence type="ECO:0000313" key="5">
    <source>
        <dbReference type="Proteomes" id="UP000463224"/>
    </source>
</evidence>
<evidence type="ECO:0000256" key="2">
    <source>
        <dbReference type="ARBA" id="ARBA00023251"/>
    </source>
</evidence>
<dbReference type="SUPFAM" id="SSF55729">
    <property type="entry name" value="Acyl-CoA N-acyltransferases (Nat)"/>
    <property type="match status" value="1"/>
</dbReference>
<dbReference type="GO" id="GO:0019290">
    <property type="term" value="P:siderophore biosynthetic process"/>
    <property type="evidence" value="ECO:0007669"/>
    <property type="project" value="InterPro"/>
</dbReference>
<dbReference type="CDD" id="cd04301">
    <property type="entry name" value="NAT_SF"/>
    <property type="match status" value="1"/>
</dbReference>
<protein>
    <submittedName>
        <fullName evidence="4">GNAT family N-acetyltransferase</fullName>
    </submittedName>
</protein>
<sequence>MPIENRDISFRPVTPADYAMLRAWFESPHMRRWWGEPEVELGYIRDMVEGRDTTHPFIILLDGAPVGYIQYWHIGHHQNEGWIADHPWLAEFLPETVGVDISIGEGNMLSKGIGSAAVGAFTRMLREQGHTTIIIDPDPNNRRAIRAYEKAGYRPIPHLAGRTGDCLLMQHGQNTNETPS</sequence>
<dbReference type="EMBL" id="WPHG01000001">
    <property type="protein sequence ID" value="MVA96652.1"/>
    <property type="molecule type" value="Genomic_DNA"/>
</dbReference>
<dbReference type="PROSITE" id="PS51186">
    <property type="entry name" value="GNAT"/>
    <property type="match status" value="1"/>
</dbReference>
<dbReference type="PANTHER" id="PTHR31438">
    <property type="entry name" value="LYSINE N-ACYLTRANSFERASE C17G9.06C-RELATED"/>
    <property type="match status" value="1"/>
</dbReference>